<dbReference type="Proteomes" id="UP000070700">
    <property type="component" value="Unassembled WGS sequence"/>
</dbReference>
<gene>
    <name evidence="2" type="ORF">LY89DRAFT_690489</name>
</gene>
<dbReference type="GeneID" id="28825833"/>
<organism evidence="2 3">
    <name type="scientific">Mollisia scopiformis</name>
    <name type="common">Conifer needle endophyte fungus</name>
    <name type="synonym">Phialocephala scopiformis</name>
    <dbReference type="NCBI Taxonomy" id="149040"/>
    <lineage>
        <taxon>Eukaryota</taxon>
        <taxon>Fungi</taxon>
        <taxon>Dikarya</taxon>
        <taxon>Ascomycota</taxon>
        <taxon>Pezizomycotina</taxon>
        <taxon>Leotiomycetes</taxon>
        <taxon>Helotiales</taxon>
        <taxon>Mollisiaceae</taxon>
        <taxon>Mollisia</taxon>
    </lineage>
</organism>
<feature type="region of interest" description="Disordered" evidence="1">
    <location>
        <begin position="1"/>
        <end position="26"/>
    </location>
</feature>
<accession>A0A132BAW8</accession>
<dbReference type="EMBL" id="KQ947432">
    <property type="protein sequence ID" value="KUJ09518.1"/>
    <property type="molecule type" value="Genomic_DNA"/>
</dbReference>
<reference evidence="2 3" key="1">
    <citation type="submission" date="2015-10" db="EMBL/GenBank/DDBJ databases">
        <title>Full genome of DAOMC 229536 Phialocephala scopiformis, a fungal endophyte of spruce producing the potent anti-insectan compound rugulosin.</title>
        <authorList>
            <consortium name="DOE Joint Genome Institute"/>
            <person name="Walker A.K."/>
            <person name="Frasz S.L."/>
            <person name="Seifert K.A."/>
            <person name="Miller J.D."/>
            <person name="Mondo S.J."/>
            <person name="Labutti K."/>
            <person name="Lipzen A."/>
            <person name="Dockter R."/>
            <person name="Kennedy M."/>
            <person name="Grigoriev I.V."/>
            <person name="Spatafora J.W."/>
        </authorList>
    </citation>
    <scope>NUCLEOTIDE SEQUENCE [LARGE SCALE GENOMIC DNA]</scope>
    <source>
        <strain evidence="2 3">CBS 120377</strain>
    </source>
</reference>
<dbReference type="KEGG" id="psco:LY89DRAFT_690489"/>
<evidence type="ECO:0000256" key="1">
    <source>
        <dbReference type="SAM" id="MobiDB-lite"/>
    </source>
</evidence>
<name>A0A132BAW8_MOLSC</name>
<sequence>MTVQALQITPPESFTSSPPTPPATEEKIVPSISHILAAVKQHKAGNRIPTGEH</sequence>
<dbReference type="RefSeq" id="XP_018063873.1">
    <property type="nucleotide sequence ID" value="XM_018216107.1"/>
</dbReference>
<dbReference type="AlphaFoldDB" id="A0A132BAW8"/>
<protein>
    <submittedName>
        <fullName evidence="2">Uncharacterized protein</fullName>
    </submittedName>
</protein>
<proteinExistence type="predicted"/>
<dbReference type="InParanoid" id="A0A132BAW8"/>
<evidence type="ECO:0000313" key="3">
    <source>
        <dbReference type="Proteomes" id="UP000070700"/>
    </source>
</evidence>
<keyword evidence="3" id="KW-1185">Reference proteome</keyword>
<evidence type="ECO:0000313" key="2">
    <source>
        <dbReference type="EMBL" id="KUJ09518.1"/>
    </source>
</evidence>